<evidence type="ECO:0000256" key="1">
    <source>
        <dbReference type="SAM" id="Phobius"/>
    </source>
</evidence>
<keyword evidence="1" id="KW-0812">Transmembrane</keyword>
<dbReference type="AlphaFoldDB" id="A0A7J8Q9V7"/>
<comment type="caution">
    <text evidence="2">The sequence shown here is derived from an EMBL/GenBank/DDBJ whole genome shotgun (WGS) entry which is preliminary data.</text>
</comment>
<reference evidence="2 3" key="1">
    <citation type="journal article" date="2019" name="Genome Biol. Evol.">
        <title>Insights into the evolution of the New World diploid cottons (Gossypium, subgenus Houzingenia) based on genome sequencing.</title>
        <authorList>
            <person name="Grover C.E."/>
            <person name="Arick M.A. 2nd"/>
            <person name="Thrash A."/>
            <person name="Conover J.L."/>
            <person name="Sanders W.S."/>
            <person name="Peterson D.G."/>
            <person name="Frelichowski J.E."/>
            <person name="Scheffler J.A."/>
            <person name="Scheffler B.E."/>
            <person name="Wendel J.F."/>
        </authorList>
    </citation>
    <scope>NUCLEOTIDE SEQUENCE [LARGE SCALE GENOMIC DNA]</scope>
    <source>
        <strain evidence="2">8</strain>
        <tissue evidence="2">Leaf</tissue>
    </source>
</reference>
<accession>A0A7J8Q9V7</accession>
<dbReference type="EMBL" id="JABEZZ010000010">
    <property type="protein sequence ID" value="MBA0598046.1"/>
    <property type="molecule type" value="Genomic_DNA"/>
</dbReference>
<keyword evidence="1" id="KW-0472">Membrane</keyword>
<dbReference type="Proteomes" id="UP000593578">
    <property type="component" value="Unassembled WGS sequence"/>
</dbReference>
<gene>
    <name evidence="2" type="ORF">Gorai_007825</name>
</gene>
<keyword evidence="1" id="KW-1133">Transmembrane helix</keyword>
<evidence type="ECO:0000313" key="2">
    <source>
        <dbReference type="EMBL" id="MBA0598046.1"/>
    </source>
</evidence>
<proteinExistence type="predicted"/>
<evidence type="ECO:0000313" key="3">
    <source>
        <dbReference type="Proteomes" id="UP000593578"/>
    </source>
</evidence>
<protein>
    <submittedName>
        <fullName evidence="2">Uncharacterized protein</fullName>
    </submittedName>
</protein>
<name>A0A7J8Q9V7_GOSRA</name>
<organism evidence="2 3">
    <name type="scientific">Gossypium raimondii</name>
    <name type="common">Peruvian cotton</name>
    <name type="synonym">Gossypium klotzschianum subsp. raimondii</name>
    <dbReference type="NCBI Taxonomy" id="29730"/>
    <lineage>
        <taxon>Eukaryota</taxon>
        <taxon>Viridiplantae</taxon>
        <taxon>Streptophyta</taxon>
        <taxon>Embryophyta</taxon>
        <taxon>Tracheophyta</taxon>
        <taxon>Spermatophyta</taxon>
        <taxon>Magnoliopsida</taxon>
        <taxon>eudicotyledons</taxon>
        <taxon>Gunneridae</taxon>
        <taxon>Pentapetalae</taxon>
        <taxon>rosids</taxon>
        <taxon>malvids</taxon>
        <taxon>Malvales</taxon>
        <taxon>Malvaceae</taxon>
        <taxon>Malvoideae</taxon>
        <taxon>Gossypium</taxon>
    </lineage>
</organism>
<sequence>MGSVVTKASNGSSTLKSKELVFRTPTVGWGGICMVFMYQIQLLLLHVFLHHSHLRIKKIPKKFNYLTWYWEAFLMRTRAEILI</sequence>
<feature type="transmembrane region" description="Helical" evidence="1">
    <location>
        <begin position="27"/>
        <end position="49"/>
    </location>
</feature>